<dbReference type="EMBL" id="JARQZJ010000104">
    <property type="protein sequence ID" value="KAK9887069.1"/>
    <property type="molecule type" value="Genomic_DNA"/>
</dbReference>
<reference evidence="1 2" key="1">
    <citation type="submission" date="2023-03" db="EMBL/GenBank/DDBJ databases">
        <title>Genome insight into feeding habits of ladybird beetles.</title>
        <authorList>
            <person name="Li H.-S."/>
            <person name="Huang Y.-H."/>
            <person name="Pang H."/>
        </authorList>
    </citation>
    <scope>NUCLEOTIDE SEQUENCE [LARGE SCALE GENOMIC DNA]</scope>
    <source>
        <strain evidence="1">SYSU_2023b</strain>
        <tissue evidence="1">Whole body</tissue>
    </source>
</reference>
<evidence type="ECO:0000313" key="2">
    <source>
        <dbReference type="Proteomes" id="UP001431783"/>
    </source>
</evidence>
<accession>A0AAW1V5B3</accession>
<evidence type="ECO:0000313" key="1">
    <source>
        <dbReference type="EMBL" id="KAK9887069.1"/>
    </source>
</evidence>
<organism evidence="1 2">
    <name type="scientific">Henosepilachna vigintioctopunctata</name>
    <dbReference type="NCBI Taxonomy" id="420089"/>
    <lineage>
        <taxon>Eukaryota</taxon>
        <taxon>Metazoa</taxon>
        <taxon>Ecdysozoa</taxon>
        <taxon>Arthropoda</taxon>
        <taxon>Hexapoda</taxon>
        <taxon>Insecta</taxon>
        <taxon>Pterygota</taxon>
        <taxon>Neoptera</taxon>
        <taxon>Endopterygota</taxon>
        <taxon>Coleoptera</taxon>
        <taxon>Polyphaga</taxon>
        <taxon>Cucujiformia</taxon>
        <taxon>Coccinelloidea</taxon>
        <taxon>Coccinellidae</taxon>
        <taxon>Epilachninae</taxon>
        <taxon>Epilachnini</taxon>
        <taxon>Henosepilachna</taxon>
    </lineage>
</organism>
<sequence length="62" mass="6921">MTSRKSCSTDTDFPGQVVYSDFPGKVVRPRMSSRKSCSTDSSFPGKVVRPAVTFQEKLFDLQ</sequence>
<gene>
    <name evidence="1" type="ORF">WA026_020004</name>
</gene>
<protein>
    <submittedName>
        <fullName evidence="1">Uncharacterized protein</fullName>
    </submittedName>
</protein>
<name>A0AAW1V5B3_9CUCU</name>
<dbReference type="AlphaFoldDB" id="A0AAW1V5B3"/>
<comment type="caution">
    <text evidence="1">The sequence shown here is derived from an EMBL/GenBank/DDBJ whole genome shotgun (WGS) entry which is preliminary data.</text>
</comment>
<dbReference type="Proteomes" id="UP001431783">
    <property type="component" value="Unassembled WGS sequence"/>
</dbReference>
<proteinExistence type="predicted"/>
<keyword evidence="2" id="KW-1185">Reference proteome</keyword>